<dbReference type="PROSITE" id="PS50977">
    <property type="entry name" value="HTH_TETR_2"/>
    <property type="match status" value="1"/>
</dbReference>
<evidence type="ECO:0000256" key="2">
    <source>
        <dbReference type="PROSITE-ProRule" id="PRU00335"/>
    </source>
</evidence>
<name>A0A117DNK5_9DEIO</name>
<dbReference type="AlphaFoldDB" id="A0A117DNK5"/>
<dbReference type="InterPro" id="IPR050624">
    <property type="entry name" value="HTH-type_Tx_Regulator"/>
</dbReference>
<dbReference type="SUPFAM" id="SSF46689">
    <property type="entry name" value="Homeodomain-like"/>
    <property type="match status" value="1"/>
</dbReference>
<accession>A0A117DNK5</accession>
<evidence type="ECO:0000256" key="1">
    <source>
        <dbReference type="ARBA" id="ARBA00023125"/>
    </source>
</evidence>
<feature type="domain" description="HTH tetR-type" evidence="3">
    <location>
        <begin position="9"/>
        <end position="70"/>
    </location>
</feature>
<sequence length="184" mass="20713">MVPRNRSVRRTKAALQSALVDLLLEQKNLQSVTVQAICDRANISRSTFYLHFENKDEVLSSYLLQMIGRVHDALRAWTGSDDTRWTVYFAHIAHIAPILGSLSPDGGPHAILSRYERQFAVIMQDLVMPGRVPTNDTAVGYAAHYLSGGLLALTWWWVEEDRCATPAQEMSRRYHALCSGQLCP</sequence>
<dbReference type="InterPro" id="IPR001647">
    <property type="entry name" value="HTH_TetR"/>
</dbReference>
<keyword evidence="5" id="KW-1185">Reference proteome</keyword>
<keyword evidence="1 2" id="KW-0238">DNA-binding</keyword>
<dbReference type="Proteomes" id="UP000056209">
    <property type="component" value="Unassembled WGS sequence"/>
</dbReference>
<gene>
    <name evidence="4" type="ORF">DEIGR_101849</name>
</gene>
<dbReference type="EMBL" id="BCMS01000001">
    <property type="protein sequence ID" value="GAQ21822.1"/>
    <property type="molecule type" value="Genomic_DNA"/>
</dbReference>
<feature type="DNA-binding region" description="H-T-H motif" evidence="2">
    <location>
        <begin position="33"/>
        <end position="52"/>
    </location>
</feature>
<organism evidence="4 5">
    <name type="scientific">Deinococcus grandis</name>
    <dbReference type="NCBI Taxonomy" id="57498"/>
    <lineage>
        <taxon>Bacteria</taxon>
        <taxon>Thermotogati</taxon>
        <taxon>Deinococcota</taxon>
        <taxon>Deinococci</taxon>
        <taxon>Deinococcales</taxon>
        <taxon>Deinococcaceae</taxon>
        <taxon>Deinococcus</taxon>
    </lineage>
</organism>
<protein>
    <submittedName>
        <fullName evidence="4">TetR family transcriptional regulator</fullName>
    </submittedName>
</protein>
<dbReference type="GO" id="GO:0003677">
    <property type="term" value="F:DNA binding"/>
    <property type="evidence" value="ECO:0007669"/>
    <property type="project" value="UniProtKB-UniRule"/>
</dbReference>
<evidence type="ECO:0000313" key="4">
    <source>
        <dbReference type="EMBL" id="GAQ21822.1"/>
    </source>
</evidence>
<dbReference type="InterPro" id="IPR009057">
    <property type="entry name" value="Homeodomain-like_sf"/>
</dbReference>
<dbReference type="Pfam" id="PF00440">
    <property type="entry name" value="TetR_N"/>
    <property type="match status" value="1"/>
</dbReference>
<evidence type="ECO:0000313" key="5">
    <source>
        <dbReference type="Proteomes" id="UP000056209"/>
    </source>
</evidence>
<dbReference type="PANTHER" id="PTHR43479:SF7">
    <property type="entry name" value="TETR-FAMILY TRANSCRIPTIONAL REGULATOR"/>
    <property type="match status" value="1"/>
</dbReference>
<reference evidence="5" key="1">
    <citation type="submission" date="2015-11" db="EMBL/GenBank/DDBJ databases">
        <title>Draft Genome Sequence of the Radioresistant Bacterium Deinococcus grandis, Isolated from Freshwater Fish in Japan.</title>
        <authorList>
            <person name="Satoh K."/>
            <person name="Onodera T."/>
            <person name="Omoso K."/>
            <person name="Takeda-Yano K."/>
            <person name="Katayama T."/>
            <person name="Oono Y."/>
            <person name="Narumi I."/>
        </authorList>
    </citation>
    <scope>NUCLEOTIDE SEQUENCE [LARGE SCALE GENOMIC DNA]</scope>
    <source>
        <strain evidence="5">ATCC 43672</strain>
    </source>
</reference>
<dbReference type="Gene3D" id="1.10.357.10">
    <property type="entry name" value="Tetracycline Repressor, domain 2"/>
    <property type="match status" value="1"/>
</dbReference>
<comment type="caution">
    <text evidence="4">The sequence shown here is derived from an EMBL/GenBank/DDBJ whole genome shotgun (WGS) entry which is preliminary data.</text>
</comment>
<dbReference type="PANTHER" id="PTHR43479">
    <property type="entry name" value="ACREF/ENVCD OPERON REPRESSOR-RELATED"/>
    <property type="match status" value="1"/>
</dbReference>
<evidence type="ECO:0000259" key="3">
    <source>
        <dbReference type="PROSITE" id="PS50977"/>
    </source>
</evidence>
<proteinExistence type="predicted"/>